<protein>
    <submittedName>
        <fullName evidence="1">Uncharacterized protein</fullName>
    </submittedName>
</protein>
<dbReference type="Gene3D" id="3.80.10.10">
    <property type="entry name" value="Ribonuclease Inhibitor"/>
    <property type="match status" value="1"/>
</dbReference>
<evidence type="ECO:0000313" key="2">
    <source>
        <dbReference type="Proteomes" id="UP001157418"/>
    </source>
</evidence>
<evidence type="ECO:0000313" key="1">
    <source>
        <dbReference type="EMBL" id="CAH1444351.1"/>
    </source>
</evidence>
<dbReference type="EMBL" id="CAKMRJ010005523">
    <property type="protein sequence ID" value="CAH1444351.1"/>
    <property type="molecule type" value="Genomic_DNA"/>
</dbReference>
<sequence>MLKYLKCLGLDDCKLLEKLPEDLDRLQHLERLDLGECTSISRLPHDICLLKGVRISGLRDLLQSCCLHPR</sequence>
<dbReference type="SUPFAM" id="SSF52058">
    <property type="entry name" value="L domain-like"/>
    <property type="match status" value="1"/>
</dbReference>
<organism evidence="1 2">
    <name type="scientific">Lactuca virosa</name>
    <dbReference type="NCBI Taxonomy" id="75947"/>
    <lineage>
        <taxon>Eukaryota</taxon>
        <taxon>Viridiplantae</taxon>
        <taxon>Streptophyta</taxon>
        <taxon>Embryophyta</taxon>
        <taxon>Tracheophyta</taxon>
        <taxon>Spermatophyta</taxon>
        <taxon>Magnoliopsida</taxon>
        <taxon>eudicotyledons</taxon>
        <taxon>Gunneridae</taxon>
        <taxon>Pentapetalae</taxon>
        <taxon>asterids</taxon>
        <taxon>campanulids</taxon>
        <taxon>Asterales</taxon>
        <taxon>Asteraceae</taxon>
        <taxon>Cichorioideae</taxon>
        <taxon>Cichorieae</taxon>
        <taxon>Lactucinae</taxon>
        <taxon>Lactuca</taxon>
    </lineage>
</organism>
<proteinExistence type="predicted"/>
<gene>
    <name evidence="1" type="ORF">LVIROSA_LOCUS30191</name>
</gene>
<keyword evidence="2" id="KW-1185">Reference proteome</keyword>
<dbReference type="InterPro" id="IPR032675">
    <property type="entry name" value="LRR_dom_sf"/>
</dbReference>
<dbReference type="Proteomes" id="UP001157418">
    <property type="component" value="Unassembled WGS sequence"/>
</dbReference>
<reference evidence="1 2" key="1">
    <citation type="submission" date="2022-01" db="EMBL/GenBank/DDBJ databases">
        <authorList>
            <person name="Xiong W."/>
            <person name="Schranz E."/>
        </authorList>
    </citation>
    <scope>NUCLEOTIDE SEQUENCE [LARGE SCALE GENOMIC DNA]</scope>
</reference>
<dbReference type="AlphaFoldDB" id="A0AAU9P302"/>
<name>A0AAU9P302_9ASTR</name>
<comment type="caution">
    <text evidence="1">The sequence shown here is derived from an EMBL/GenBank/DDBJ whole genome shotgun (WGS) entry which is preliminary data.</text>
</comment>
<accession>A0AAU9P302</accession>